<gene>
    <name evidence="5" type="ORF">K493DRAFT_336169</name>
</gene>
<dbReference type="Proteomes" id="UP000193498">
    <property type="component" value="Unassembled WGS sequence"/>
</dbReference>
<protein>
    <submittedName>
        <fullName evidence="5">Uncharacterized protein</fullName>
    </submittedName>
</protein>
<dbReference type="InterPro" id="IPR039924">
    <property type="entry name" value="ICln/Lot5/Saf5"/>
</dbReference>
<dbReference type="InterPro" id="IPR011993">
    <property type="entry name" value="PH-like_dom_sf"/>
</dbReference>
<sequence>MIYFFSHKSAVGISIEYPLIIVHAVDPTGPGIYCQLHGNPFAPNQLQVQINNLGPEEYVDFTELRITPKDGSILVPLYQAISDCAALHPDLFDNDDGGDWFTGESNEMELSEQGQETLARLDSLLDMPSPQQFLDMVEDTQHSTDS</sequence>
<proteinExistence type="predicted"/>
<dbReference type="FunCoup" id="A0A1Y1YK61">
    <property type="interactions" value="59"/>
</dbReference>
<dbReference type="AlphaFoldDB" id="A0A1Y1YK61"/>
<evidence type="ECO:0000256" key="2">
    <source>
        <dbReference type="ARBA" id="ARBA00004496"/>
    </source>
</evidence>
<dbReference type="PANTHER" id="PTHR21399">
    <property type="entry name" value="CHLORIDE CONDUCTANCE REGULATORY PROTEIN ICLN"/>
    <property type="match status" value="1"/>
</dbReference>
<dbReference type="OrthoDB" id="19714at2759"/>
<evidence type="ECO:0000256" key="4">
    <source>
        <dbReference type="ARBA" id="ARBA00023242"/>
    </source>
</evidence>
<dbReference type="PANTHER" id="PTHR21399:SF0">
    <property type="entry name" value="METHYLOSOME SUBUNIT PICLN"/>
    <property type="match status" value="1"/>
</dbReference>
<keyword evidence="4" id="KW-0539">Nucleus</keyword>
<evidence type="ECO:0000313" key="6">
    <source>
        <dbReference type="Proteomes" id="UP000193498"/>
    </source>
</evidence>
<reference evidence="5 6" key="1">
    <citation type="submission" date="2016-07" db="EMBL/GenBank/DDBJ databases">
        <title>Pervasive Adenine N6-methylation of Active Genes in Fungi.</title>
        <authorList>
            <consortium name="DOE Joint Genome Institute"/>
            <person name="Mondo S.J."/>
            <person name="Dannebaum R.O."/>
            <person name="Kuo R.C."/>
            <person name="Labutti K."/>
            <person name="Haridas S."/>
            <person name="Kuo A."/>
            <person name="Salamov A."/>
            <person name="Ahrendt S.R."/>
            <person name="Lipzen A."/>
            <person name="Sullivan W."/>
            <person name="Andreopoulos W.B."/>
            <person name="Clum A."/>
            <person name="Lindquist E."/>
            <person name="Daum C."/>
            <person name="Ramamoorthy G.K."/>
            <person name="Gryganskyi A."/>
            <person name="Culley D."/>
            <person name="Magnuson J.K."/>
            <person name="James T.Y."/>
            <person name="O'Malley M.A."/>
            <person name="Stajich J.E."/>
            <person name="Spatafora J.W."/>
            <person name="Visel A."/>
            <person name="Grigoriev I.V."/>
        </authorList>
    </citation>
    <scope>NUCLEOTIDE SEQUENCE [LARGE SCALE GENOMIC DNA]</scope>
    <source>
        <strain evidence="5 6">CBS 931.73</strain>
    </source>
</reference>
<dbReference type="STRING" id="1314790.A0A1Y1YK61"/>
<comment type="caution">
    <text evidence="5">The sequence shown here is derived from an EMBL/GenBank/DDBJ whole genome shotgun (WGS) entry which is preliminary data.</text>
</comment>
<dbReference type="Gene3D" id="2.30.29.30">
    <property type="entry name" value="Pleckstrin-homology domain (PH domain)/Phosphotyrosine-binding domain (PTB)"/>
    <property type="match status" value="1"/>
</dbReference>
<dbReference type="InParanoid" id="A0A1Y1YK61"/>
<evidence type="ECO:0000256" key="1">
    <source>
        <dbReference type="ARBA" id="ARBA00004123"/>
    </source>
</evidence>
<dbReference type="GO" id="GO:0034715">
    <property type="term" value="C:pICln-Sm protein complex"/>
    <property type="evidence" value="ECO:0007669"/>
    <property type="project" value="TreeGrafter"/>
</dbReference>
<name>A0A1Y1YK61_9FUNG</name>
<accession>A0A1Y1YK61</accession>
<evidence type="ECO:0000256" key="3">
    <source>
        <dbReference type="ARBA" id="ARBA00022490"/>
    </source>
</evidence>
<comment type="subcellular location">
    <subcellularLocation>
        <location evidence="2">Cytoplasm</location>
    </subcellularLocation>
    <subcellularLocation>
        <location evidence="1">Nucleus</location>
    </subcellularLocation>
</comment>
<organism evidence="5 6">
    <name type="scientific">Basidiobolus meristosporus CBS 931.73</name>
    <dbReference type="NCBI Taxonomy" id="1314790"/>
    <lineage>
        <taxon>Eukaryota</taxon>
        <taxon>Fungi</taxon>
        <taxon>Fungi incertae sedis</taxon>
        <taxon>Zoopagomycota</taxon>
        <taxon>Entomophthoromycotina</taxon>
        <taxon>Basidiobolomycetes</taxon>
        <taxon>Basidiobolales</taxon>
        <taxon>Basidiobolaceae</taxon>
        <taxon>Basidiobolus</taxon>
    </lineage>
</organism>
<dbReference type="GO" id="GO:0000387">
    <property type="term" value="P:spliceosomal snRNP assembly"/>
    <property type="evidence" value="ECO:0007669"/>
    <property type="project" value="TreeGrafter"/>
</dbReference>
<dbReference type="GO" id="GO:0005829">
    <property type="term" value="C:cytosol"/>
    <property type="evidence" value="ECO:0007669"/>
    <property type="project" value="TreeGrafter"/>
</dbReference>
<keyword evidence="3" id="KW-0963">Cytoplasm</keyword>
<evidence type="ECO:0000313" key="5">
    <source>
        <dbReference type="EMBL" id="ORX98410.1"/>
    </source>
</evidence>
<dbReference type="GO" id="GO:0005681">
    <property type="term" value="C:spliceosomal complex"/>
    <property type="evidence" value="ECO:0007669"/>
    <property type="project" value="TreeGrafter"/>
</dbReference>
<dbReference type="Pfam" id="PF03517">
    <property type="entry name" value="Voldacs"/>
    <property type="match status" value="1"/>
</dbReference>
<dbReference type="EMBL" id="MCFE01000114">
    <property type="protein sequence ID" value="ORX98410.1"/>
    <property type="molecule type" value="Genomic_DNA"/>
</dbReference>
<dbReference type="GO" id="GO:0045292">
    <property type="term" value="P:mRNA cis splicing, via spliceosome"/>
    <property type="evidence" value="ECO:0007669"/>
    <property type="project" value="TreeGrafter"/>
</dbReference>
<keyword evidence="6" id="KW-1185">Reference proteome</keyword>